<evidence type="ECO:0000313" key="3">
    <source>
        <dbReference type="Proteomes" id="UP001216139"/>
    </source>
</evidence>
<evidence type="ECO:0000256" key="1">
    <source>
        <dbReference type="SAM" id="Phobius"/>
    </source>
</evidence>
<organism evidence="2 3">
    <name type="scientific">Mucilaginibacter jinjuensis</name>
    <dbReference type="NCBI Taxonomy" id="1176721"/>
    <lineage>
        <taxon>Bacteria</taxon>
        <taxon>Pseudomonadati</taxon>
        <taxon>Bacteroidota</taxon>
        <taxon>Sphingobacteriia</taxon>
        <taxon>Sphingobacteriales</taxon>
        <taxon>Sphingobacteriaceae</taxon>
        <taxon>Mucilaginibacter</taxon>
    </lineage>
</organism>
<gene>
    <name evidence="2" type="ORF">PQO05_10550</name>
</gene>
<accession>A0ABY7TDC9</accession>
<dbReference type="RefSeq" id="WP_273632853.1">
    <property type="nucleotide sequence ID" value="NZ_CP117167.1"/>
</dbReference>
<dbReference type="Proteomes" id="UP001216139">
    <property type="component" value="Chromosome"/>
</dbReference>
<dbReference type="EMBL" id="CP117167">
    <property type="protein sequence ID" value="WCT14372.1"/>
    <property type="molecule type" value="Genomic_DNA"/>
</dbReference>
<feature type="transmembrane region" description="Helical" evidence="1">
    <location>
        <begin position="6"/>
        <end position="30"/>
    </location>
</feature>
<sequence length="127" mass="14283">MLSSISWQHYLIAVVIITISYYLYVVLRYFQKEIEHLFNRKPQTAGIFSTAQSPNISVMGQVKPDIGVTIGETQNLPFADVLPDDPKEEITGLIRETSIHTDPSSELVSEAGTLIEAFRDVDDKQEL</sequence>
<name>A0ABY7TDC9_9SPHI</name>
<reference evidence="2 3" key="1">
    <citation type="submission" date="2023-02" db="EMBL/GenBank/DDBJ databases">
        <title>Genome sequence of Mucilaginibacter jinjuensis strain KACC 16571.</title>
        <authorList>
            <person name="Kim S."/>
            <person name="Heo J."/>
            <person name="Kwon S.-W."/>
        </authorList>
    </citation>
    <scope>NUCLEOTIDE SEQUENCE [LARGE SCALE GENOMIC DNA]</scope>
    <source>
        <strain evidence="2 3">KACC 16571</strain>
    </source>
</reference>
<keyword evidence="1" id="KW-0812">Transmembrane</keyword>
<keyword evidence="1" id="KW-0472">Membrane</keyword>
<keyword evidence="1" id="KW-1133">Transmembrane helix</keyword>
<protein>
    <submittedName>
        <fullName evidence="2">Uncharacterized protein</fullName>
    </submittedName>
</protein>
<evidence type="ECO:0000313" key="2">
    <source>
        <dbReference type="EMBL" id="WCT14372.1"/>
    </source>
</evidence>
<keyword evidence="3" id="KW-1185">Reference proteome</keyword>
<proteinExistence type="predicted"/>